<organism evidence="1 2">
    <name type="scientific">Vespula germanica</name>
    <name type="common">German yellow jacket</name>
    <name type="synonym">Paravespula germanica</name>
    <dbReference type="NCBI Taxonomy" id="30212"/>
    <lineage>
        <taxon>Eukaryota</taxon>
        <taxon>Metazoa</taxon>
        <taxon>Ecdysozoa</taxon>
        <taxon>Arthropoda</taxon>
        <taxon>Hexapoda</taxon>
        <taxon>Insecta</taxon>
        <taxon>Pterygota</taxon>
        <taxon>Neoptera</taxon>
        <taxon>Endopterygota</taxon>
        <taxon>Hymenoptera</taxon>
        <taxon>Apocrita</taxon>
        <taxon>Aculeata</taxon>
        <taxon>Vespoidea</taxon>
        <taxon>Vespidae</taxon>
        <taxon>Vespinae</taxon>
        <taxon>Vespula</taxon>
    </lineage>
</organism>
<dbReference type="Proteomes" id="UP000617340">
    <property type="component" value="Unassembled WGS sequence"/>
</dbReference>
<evidence type="ECO:0000313" key="1">
    <source>
        <dbReference type="EMBL" id="KAF7386130.1"/>
    </source>
</evidence>
<reference evidence="1" key="1">
    <citation type="journal article" date="2020" name="G3 (Bethesda)">
        <title>High-Quality Assemblies for Three Invasive Social Wasps from the &lt;i&gt;Vespula&lt;/i&gt; Genus.</title>
        <authorList>
            <person name="Harrop T.W.R."/>
            <person name="Guhlin J."/>
            <person name="McLaughlin G.M."/>
            <person name="Permina E."/>
            <person name="Stockwell P."/>
            <person name="Gilligan J."/>
            <person name="Le Lec M.F."/>
            <person name="Gruber M.A.M."/>
            <person name="Quinn O."/>
            <person name="Lovegrove M."/>
            <person name="Duncan E.J."/>
            <person name="Remnant E.J."/>
            <person name="Van Eeckhoven J."/>
            <person name="Graham B."/>
            <person name="Knapp R.A."/>
            <person name="Langford K.W."/>
            <person name="Kronenberg Z."/>
            <person name="Press M.O."/>
            <person name="Eacker S.M."/>
            <person name="Wilson-Rankin E.E."/>
            <person name="Purcell J."/>
            <person name="Lester P.J."/>
            <person name="Dearden P.K."/>
        </authorList>
    </citation>
    <scope>NUCLEOTIDE SEQUENCE</scope>
    <source>
        <strain evidence="1">Linc-1</strain>
    </source>
</reference>
<accession>A0A834MUX4</accession>
<gene>
    <name evidence="1" type="ORF">HZH68_013262</name>
</gene>
<dbReference type="EMBL" id="JACSDZ010000015">
    <property type="protein sequence ID" value="KAF7386130.1"/>
    <property type="molecule type" value="Genomic_DNA"/>
</dbReference>
<evidence type="ECO:0000313" key="2">
    <source>
        <dbReference type="Proteomes" id="UP000617340"/>
    </source>
</evidence>
<comment type="caution">
    <text evidence="1">The sequence shown here is derived from an EMBL/GenBank/DDBJ whole genome shotgun (WGS) entry which is preliminary data.</text>
</comment>
<dbReference type="AlphaFoldDB" id="A0A834MUX4"/>
<name>A0A834MUX4_VESGE</name>
<protein>
    <submittedName>
        <fullName evidence="1">Uncharacterized protein</fullName>
    </submittedName>
</protein>
<keyword evidence="2" id="KW-1185">Reference proteome</keyword>
<sequence length="210" mass="23968">MTTTAKATTTTTTTTTMFMYKDMEFLSERFIVITKRKQVVHTTGVACHDADIILQFTSRYPTVNVRANSSMSPLTPSCLAYCEYPTGRIRSISSDLSFRSRDFNLNRVKWFQPVAREAAEIIPISRDPCGYCQTCWLVDDHLRISLRGSEPDHKPPGLLPPRPGKSISAGIGEGFIEFDCRIWIPKWRIGARTFKDTRPEFRTFVIVPMY</sequence>
<proteinExistence type="predicted"/>